<evidence type="ECO:0000313" key="3">
    <source>
        <dbReference type="Proteomes" id="UP000326464"/>
    </source>
</evidence>
<dbReference type="EMBL" id="VJXX01000001">
    <property type="protein sequence ID" value="MPY09573.1"/>
    <property type="molecule type" value="Genomic_DNA"/>
</dbReference>
<dbReference type="PANTHER" id="PTHR30399:SF1">
    <property type="entry name" value="UTP PYROPHOSPHATASE"/>
    <property type="match status" value="1"/>
</dbReference>
<protein>
    <submittedName>
        <fullName evidence="2">M48 family metallopeptidase</fullName>
    </submittedName>
</protein>
<evidence type="ECO:0000313" key="2">
    <source>
        <dbReference type="EMBL" id="MPY09573.1"/>
    </source>
</evidence>
<name>A0A7X1NMR3_9MICC</name>
<dbReference type="AlphaFoldDB" id="A0A7X1NMR3"/>
<reference evidence="3" key="1">
    <citation type="submission" date="2019-07" db="EMBL/GenBank/DDBJ databases">
        <title>Arthrobacter KR32 sp. nov., isolated from mountain cheese made of cows milk.</title>
        <authorList>
            <person name="Flegler A."/>
        </authorList>
    </citation>
    <scope>NUCLEOTIDE SEQUENCE [LARGE SCALE GENOMIC DNA]</scope>
    <source>
        <strain evidence="3">KR32</strain>
    </source>
</reference>
<dbReference type="Gene3D" id="3.30.2010.10">
    <property type="entry name" value="Metalloproteases ('zincins'), catalytic domain"/>
    <property type="match status" value="1"/>
</dbReference>
<evidence type="ECO:0000259" key="1">
    <source>
        <dbReference type="Pfam" id="PF01863"/>
    </source>
</evidence>
<dbReference type="InterPro" id="IPR053136">
    <property type="entry name" value="UTP_pyrophosphatase-like"/>
</dbReference>
<organism evidence="2 3">
    <name type="scientific">Arthrobacter bussei</name>
    <dbReference type="NCBI Taxonomy" id="2594179"/>
    <lineage>
        <taxon>Bacteria</taxon>
        <taxon>Bacillati</taxon>
        <taxon>Actinomycetota</taxon>
        <taxon>Actinomycetes</taxon>
        <taxon>Micrococcales</taxon>
        <taxon>Micrococcaceae</taxon>
        <taxon>Arthrobacter</taxon>
    </lineage>
</organism>
<accession>A0A7X1NMR3</accession>
<proteinExistence type="predicted"/>
<dbReference type="InterPro" id="IPR002725">
    <property type="entry name" value="YgjP-like_metallopeptidase"/>
</dbReference>
<dbReference type="Proteomes" id="UP000326464">
    <property type="component" value="Unassembled WGS sequence"/>
</dbReference>
<dbReference type="OrthoDB" id="9811177at2"/>
<feature type="domain" description="YgjP-like metallopeptidase" evidence="1">
    <location>
        <begin position="73"/>
        <end position="160"/>
    </location>
</feature>
<keyword evidence="3" id="KW-1185">Reference proteome</keyword>
<dbReference type="Pfam" id="PF01863">
    <property type="entry name" value="YgjP-like"/>
    <property type="match status" value="1"/>
</dbReference>
<sequence>MPVVVVRSARRRRTVSADIRDGVLRVSIPGHFSASQEKHWVKRMVERMAQKYPTAPPVESDAPVPDLLLRAEELARRFLDGRGVPARISWVTNQNSRWASATPAHRTIRLSHRLQGMPDWVVDYVILHEMAHLIEPSHSPAFWRLLTSYPRTETAKAFLDGAAFAAHRNLIDTGGGTGPTAHS</sequence>
<dbReference type="PANTHER" id="PTHR30399">
    <property type="entry name" value="UNCHARACTERIZED PROTEIN YGJP"/>
    <property type="match status" value="1"/>
</dbReference>
<gene>
    <name evidence="2" type="ORF">FNH21_02355</name>
</gene>
<comment type="caution">
    <text evidence="2">The sequence shown here is derived from an EMBL/GenBank/DDBJ whole genome shotgun (WGS) entry which is preliminary data.</text>
</comment>
<dbReference type="CDD" id="cd07344">
    <property type="entry name" value="M48_yhfN_like"/>
    <property type="match status" value="1"/>
</dbReference>